<dbReference type="AlphaFoldDB" id="A0A132BS30"/>
<organism evidence="1 2">
    <name type="scientific">Tritonibacter horizontis</name>
    <dbReference type="NCBI Taxonomy" id="1768241"/>
    <lineage>
        <taxon>Bacteria</taxon>
        <taxon>Pseudomonadati</taxon>
        <taxon>Pseudomonadota</taxon>
        <taxon>Alphaproteobacteria</taxon>
        <taxon>Rhodobacterales</taxon>
        <taxon>Paracoccaceae</taxon>
        <taxon>Tritonibacter</taxon>
    </lineage>
</organism>
<evidence type="ECO:0000313" key="1">
    <source>
        <dbReference type="EMBL" id="KUP90607.1"/>
    </source>
</evidence>
<dbReference type="OrthoDB" id="7784628at2"/>
<dbReference type="EMBL" id="LPUY01000138">
    <property type="protein sequence ID" value="KUP90607.1"/>
    <property type="molecule type" value="Genomic_DNA"/>
</dbReference>
<dbReference type="PATRIC" id="fig|1768241.3.peg.4671"/>
<dbReference type="RefSeq" id="WP_068248928.1">
    <property type="nucleotide sequence ID" value="NZ_LPUY01000138.1"/>
</dbReference>
<name>A0A132BS30_9RHOB</name>
<comment type="caution">
    <text evidence="1">The sequence shown here is derived from an EMBL/GenBank/DDBJ whole genome shotgun (WGS) entry which is preliminary data.</text>
</comment>
<proteinExistence type="predicted"/>
<gene>
    <name evidence="1" type="ORF">TRIHO_44730</name>
</gene>
<protein>
    <submittedName>
        <fullName evidence="1">Uncharacterized protein</fullName>
    </submittedName>
</protein>
<evidence type="ECO:0000313" key="2">
    <source>
        <dbReference type="Proteomes" id="UP000068382"/>
    </source>
</evidence>
<sequence>MANTPDPLANNPAIRQWAERFYSIKDWTIPDPLSDEDLALEARRTAALAELAKISIGAELASGARRAFAGGRKALKREVSGATDIGAFDGLDTDIADLAAQIATQRQIALARAAAQTALAAAEAKFEAVRDALDQGAFTYLERLVNAARVAMGNAVSVADFEGVESDATDCVTRATEAQTYGAYFDNWTRATLALISSMPKSDPVEIAARDTLATARNTQMTAAASASKTGDFATAKSALQAWKSNLADEDDLDDAVAYDALLETYMQKYHSRCQIILASQLRDVKTFKSHLKNAKTKATERDYTAARALLQALMDYATPARTRLARYLRGFDMSMMPTDATFKAAMLEVQKQDALGQGNKPKAARTWLVNWAKTNGTVMNESLSKQVLSSLQSKYEALKKVLKDPELSDLIATWTAHEARVTAGDFTATTGAAQYLPKLEALFQLAKVADERNEIAAILAQYPEAAGFDFHTPLNDDIAAEKYMDAIAAVPAVLAQLRLVPKYLEVKAAAESLLAVLPSGEDALTGPLDTAIKTAAVTVLGDPVKATADLQAVLDGTDYLDLALAMADFDKKLKRVEQDHARIKAYLKLPEAEDALDQQLAAAKARALTDKEYGDAFLLLDQHEALLKTVRPMATARFQVKGIIGALEHEAVDVSTLQPFKDRITAAETAAKALEFKTAETAFEGIRTDLAVQCTAAAEACETRDGTGSRAGHSLDRHGPTVDDAALIERLKSGKPPNAKTDDERSFTGASSKFHSAQDWLAGRQIAAEAAAAKGIDLDVTVMTYTGDPLTAPEESAEFTVEHGRPIDKAFIGHKRQVKIEENSGEVINDKTYETFEEIEGLTRAFVNFIWEPATLPAETTAFPVDPTVHDEVTPQDNADYVKHYQIRHNTAPASIPGRWVMMQQFPVAEGWDNETKTYKNANPSNMIP</sequence>
<reference evidence="1 2" key="1">
    <citation type="submission" date="2015-12" db="EMBL/GenBank/DDBJ databases">
        <title>Genome sequence of the marine Rhodobacteraceae strain O3.65, Candidatus Tritonibacter horizontis.</title>
        <authorList>
            <person name="Poehlein A."/>
            <person name="Giebel H.A."/>
            <person name="Voget S."/>
            <person name="Brinkhoff T."/>
        </authorList>
    </citation>
    <scope>NUCLEOTIDE SEQUENCE [LARGE SCALE GENOMIC DNA]</scope>
    <source>
        <strain evidence="1 2">O3.65</strain>
    </source>
</reference>
<dbReference type="Proteomes" id="UP000068382">
    <property type="component" value="Unassembled WGS sequence"/>
</dbReference>
<keyword evidence="2" id="KW-1185">Reference proteome</keyword>
<accession>A0A132BS30</accession>